<dbReference type="EMBL" id="MHKD01000001">
    <property type="protein sequence ID" value="OGY85419.1"/>
    <property type="molecule type" value="Genomic_DNA"/>
</dbReference>
<evidence type="ECO:0000313" key="3">
    <source>
        <dbReference type="EMBL" id="OGY85419.1"/>
    </source>
</evidence>
<comment type="caution">
    <text evidence="3">The sequence shown here is derived from an EMBL/GenBank/DDBJ whole genome shotgun (WGS) entry which is preliminary data.</text>
</comment>
<dbReference type="PANTHER" id="PTHR30547:SF5">
    <property type="entry name" value="NUCLEASE YHCG-RELATED"/>
    <property type="match status" value="1"/>
</dbReference>
<evidence type="ECO:0000259" key="1">
    <source>
        <dbReference type="Pfam" id="PF06250"/>
    </source>
</evidence>
<dbReference type="InterPro" id="IPR011856">
    <property type="entry name" value="tRNA_endonuc-like_dom_sf"/>
</dbReference>
<evidence type="ECO:0000259" key="2">
    <source>
        <dbReference type="Pfam" id="PF17761"/>
    </source>
</evidence>
<dbReference type="Pfam" id="PF17761">
    <property type="entry name" value="DUF1016_N"/>
    <property type="match status" value="1"/>
</dbReference>
<name>A0A1G2B9Y2_9BACT</name>
<reference evidence="3 4" key="1">
    <citation type="journal article" date="2016" name="Nat. Commun.">
        <title>Thousands of microbial genomes shed light on interconnected biogeochemical processes in an aquifer system.</title>
        <authorList>
            <person name="Anantharaman K."/>
            <person name="Brown C.T."/>
            <person name="Hug L.A."/>
            <person name="Sharon I."/>
            <person name="Castelle C.J."/>
            <person name="Probst A.J."/>
            <person name="Thomas B.C."/>
            <person name="Singh A."/>
            <person name="Wilkins M.J."/>
            <person name="Karaoz U."/>
            <person name="Brodie E.L."/>
            <person name="Williams K.H."/>
            <person name="Hubbard S.S."/>
            <person name="Banfield J.F."/>
        </authorList>
    </citation>
    <scope>NUCLEOTIDE SEQUENCE [LARGE SCALE GENOMIC DNA]</scope>
</reference>
<dbReference type="Proteomes" id="UP000176952">
    <property type="component" value="Unassembled WGS sequence"/>
</dbReference>
<dbReference type="SUPFAM" id="SSF109709">
    <property type="entry name" value="KorB DNA-binding domain-like"/>
    <property type="match status" value="1"/>
</dbReference>
<organism evidence="3 4">
    <name type="scientific">Candidatus Kerfeldbacteria bacterium RIFCSPHIGHO2_12_FULL_48_17</name>
    <dbReference type="NCBI Taxonomy" id="1798542"/>
    <lineage>
        <taxon>Bacteria</taxon>
        <taxon>Candidatus Kerfeldiibacteriota</taxon>
    </lineage>
</organism>
<dbReference type="STRING" id="1798542.A3F54_01870"/>
<dbReference type="AlphaFoldDB" id="A0A1G2B9Y2"/>
<feature type="domain" description="YhcG PDDEXK nuclease" evidence="1">
    <location>
        <begin position="170"/>
        <end position="317"/>
    </location>
</feature>
<dbReference type="InterPro" id="IPR009362">
    <property type="entry name" value="YhcG_C"/>
</dbReference>
<dbReference type="Pfam" id="PF06250">
    <property type="entry name" value="YhcG_C"/>
    <property type="match status" value="1"/>
</dbReference>
<gene>
    <name evidence="3" type="ORF">A3F54_01870</name>
</gene>
<feature type="domain" description="YhcG N-terminal" evidence="2">
    <location>
        <begin position="22"/>
        <end position="150"/>
    </location>
</feature>
<dbReference type="InterPro" id="IPR041527">
    <property type="entry name" value="YhcG_N"/>
</dbReference>
<evidence type="ECO:0008006" key="5">
    <source>
        <dbReference type="Google" id="ProtNLM"/>
    </source>
</evidence>
<accession>A0A1G2B9Y2</accession>
<dbReference type="InterPro" id="IPR053148">
    <property type="entry name" value="PD-DEXK-like_domain"/>
</dbReference>
<dbReference type="GO" id="GO:0003676">
    <property type="term" value="F:nucleic acid binding"/>
    <property type="evidence" value="ECO:0007669"/>
    <property type="project" value="InterPro"/>
</dbReference>
<sequence>MAKKKSLQKSEKLEGYAHLLAEVRSILDKGLVKTYQAVDNIRVQTYWQVGERIFREELKHKDRADYGKRIVQQLAQDLGFSRTTMFAIVQFYHCYPIVQALLGQLSWSHFFALIRIANPKERRFYEVQIIKNSWSSRELEKRMKNKEYEKAIKVGKVSLTLPRKASGPEEIFKDTYAWDFLQLEDGHTEKDLEDGLVASIRDTLLEFGYGFAFMGQQVKIKVGKQHHYVDLLFYNREIPCLVVIELKTEKFKDEHVGQMNTYLNYFREHEKMPWEKDPIGLIICKEKDAEEVHYALGGLEEKIFVAEYKAALPLEKDIAKRLRKLRG</sequence>
<dbReference type="PANTHER" id="PTHR30547">
    <property type="entry name" value="UNCHARACTERIZED PROTEIN YHCG-RELATED"/>
    <property type="match status" value="1"/>
</dbReference>
<evidence type="ECO:0000313" key="4">
    <source>
        <dbReference type="Proteomes" id="UP000176952"/>
    </source>
</evidence>
<proteinExistence type="predicted"/>
<dbReference type="Gene3D" id="3.40.1350.10">
    <property type="match status" value="1"/>
</dbReference>
<protein>
    <recommendedName>
        <fullName evidence="5">Cytoplasmic protein</fullName>
    </recommendedName>
</protein>